<dbReference type="Pfam" id="PF03099">
    <property type="entry name" value="BPL_LplA_LipB"/>
    <property type="match status" value="1"/>
</dbReference>
<dbReference type="OrthoDB" id="10250105at2759"/>
<dbReference type="PANTHER" id="PTHR12835">
    <property type="entry name" value="BIOTIN PROTEIN LIGASE"/>
    <property type="match status" value="1"/>
</dbReference>
<evidence type="ECO:0000313" key="2">
    <source>
        <dbReference type="EMBL" id="QPG75540.1"/>
    </source>
</evidence>
<dbReference type="InterPro" id="IPR029062">
    <property type="entry name" value="Class_I_gatase-like"/>
</dbReference>
<dbReference type="PROSITE" id="PS51733">
    <property type="entry name" value="BPL_LPL_CATALYTIC"/>
    <property type="match status" value="1"/>
</dbReference>
<gene>
    <name evidence="2" type="ORF">FOA43_002895</name>
</gene>
<dbReference type="AlphaFoldDB" id="A0A875RPW7"/>
<dbReference type="Gene3D" id="3.40.50.880">
    <property type="match status" value="1"/>
</dbReference>
<dbReference type="RefSeq" id="XP_038779105.1">
    <property type="nucleotide sequence ID" value="XM_038923177.1"/>
</dbReference>
<dbReference type="InterPro" id="IPR004143">
    <property type="entry name" value="BPL_LPL_catalytic"/>
</dbReference>
<evidence type="ECO:0000259" key="1">
    <source>
        <dbReference type="PROSITE" id="PS51733"/>
    </source>
</evidence>
<dbReference type="GO" id="GO:0004077">
    <property type="term" value="F:biotin--[biotin carboxyl-carrier protein] ligase activity"/>
    <property type="evidence" value="ECO:0007669"/>
    <property type="project" value="TreeGrafter"/>
</dbReference>
<dbReference type="Gene3D" id="3.30.930.10">
    <property type="entry name" value="Bira Bifunctional Protein, Domain 2"/>
    <property type="match status" value="1"/>
</dbReference>
<feature type="domain" description="BPL/LPL catalytic" evidence="1">
    <location>
        <begin position="376"/>
        <end position="583"/>
    </location>
</feature>
<reference evidence="2" key="1">
    <citation type="submission" date="2020-10" db="EMBL/GenBank/DDBJ databases">
        <authorList>
            <person name="Roach M.J.R."/>
        </authorList>
    </citation>
    <scope>NUCLEOTIDE SEQUENCE</scope>
    <source>
        <strain evidence="2">CBS 1945</strain>
    </source>
</reference>
<dbReference type="CDD" id="cd03144">
    <property type="entry name" value="GATase1_ScBLP_like"/>
    <property type="match status" value="1"/>
</dbReference>
<dbReference type="KEGG" id="bnn:FOA43_002895"/>
<evidence type="ECO:0000313" key="3">
    <source>
        <dbReference type="Proteomes" id="UP000662931"/>
    </source>
</evidence>
<accession>A0A875RPW7</accession>
<dbReference type="GeneID" id="62196296"/>
<sequence>MNVLIYSGQGTTPESVKHCLETFRLILSPYYSVTSASASTLIEQPWEGKTSLLVIPGGADLPLCRAFNGEPNRKINQFVRHGGKFIGFCSGGYYASHRCEFEVGNPSMEVSGSRELGFFPGICRGCVYRGFSYGSDVGAKAVEMTVNADNLPEYGSTNVLNYYNGGGLFVDAQKYPNTEVLASYTGKVDVEDGPEGTKASVILCTVGKGRVLLTGTHPEFTPDLLHESPEFPTVSRDIRRLRATNTQRLKFLRTCLKRLDLHVNERDTARPSLTPIFLTSVDPSETISLVNRISQNTTHVIDNIIDGGKDKFGLHDSLDRLASFHQKEGYEDPEIAIKEIFPCIHGYPDTKLTPYFNFKHYYEVLNQSYSQLGIEEEFGRMFMYQEVTSSTTTLMDSNIHLMKCLPHGFTIHGTVQVCGRGRSGNYWVNPVGVMAVSTLLKLPLSSANRSPIVFIQYLSSMALVEAVLQYGPGYSEVPLRIKWPNDIYVMPPKFIGQNRNTPIDTDEATYTKVGGVMVNANVIDNQYYLVVGTGFNVSNAAPTTSVNMVIDSMNKYWGDNGISKSLDRIETERLLAKYLSIFNGMFNTFRAQGFAPFLSKYYQMWLHSNQIVHIVSEGNARARIVGITPDWGMLLAKEVDTNDRPTGQMFELQPDGNSFDMFRGLISKKK</sequence>
<dbReference type="InterPro" id="IPR045864">
    <property type="entry name" value="aa-tRNA-synth_II/BPL/LPL"/>
</dbReference>
<dbReference type="PANTHER" id="PTHR12835:SF5">
    <property type="entry name" value="BIOTIN--PROTEIN LIGASE"/>
    <property type="match status" value="1"/>
</dbReference>
<organism evidence="2 3">
    <name type="scientific">Eeniella nana</name>
    <name type="common">Yeast</name>
    <name type="synonym">Brettanomyces nanus</name>
    <dbReference type="NCBI Taxonomy" id="13502"/>
    <lineage>
        <taxon>Eukaryota</taxon>
        <taxon>Fungi</taxon>
        <taxon>Dikarya</taxon>
        <taxon>Ascomycota</taxon>
        <taxon>Saccharomycotina</taxon>
        <taxon>Pichiomycetes</taxon>
        <taxon>Pichiales</taxon>
        <taxon>Pichiaceae</taxon>
        <taxon>Brettanomyces</taxon>
    </lineage>
</organism>
<dbReference type="EMBL" id="CP064814">
    <property type="protein sequence ID" value="QPG75540.1"/>
    <property type="molecule type" value="Genomic_DNA"/>
</dbReference>
<name>A0A875RPW7_EENNA</name>
<keyword evidence="3" id="KW-1185">Reference proteome</keyword>
<dbReference type="SUPFAM" id="SSF55681">
    <property type="entry name" value="Class II aaRS and biotin synthetases"/>
    <property type="match status" value="1"/>
</dbReference>
<dbReference type="InterPro" id="IPR019197">
    <property type="entry name" value="Biotin-prot_ligase_N"/>
</dbReference>
<dbReference type="Pfam" id="PF09825">
    <property type="entry name" value="BPL_N"/>
    <property type="match status" value="1"/>
</dbReference>
<dbReference type="SUPFAM" id="SSF52317">
    <property type="entry name" value="Class I glutamine amidotransferase-like"/>
    <property type="match status" value="1"/>
</dbReference>
<proteinExistence type="predicted"/>
<dbReference type="GO" id="GO:0005737">
    <property type="term" value="C:cytoplasm"/>
    <property type="evidence" value="ECO:0007669"/>
    <property type="project" value="TreeGrafter"/>
</dbReference>
<protein>
    <recommendedName>
        <fullName evidence="1">BPL/LPL catalytic domain-containing protein</fullName>
    </recommendedName>
</protein>
<dbReference type="Proteomes" id="UP000662931">
    <property type="component" value="Chromosome 3"/>
</dbReference>